<feature type="compositionally biased region" description="Gly residues" evidence="1">
    <location>
        <begin position="26"/>
        <end position="37"/>
    </location>
</feature>
<dbReference type="Gene3D" id="2.130.10.10">
    <property type="entry name" value="YVTN repeat-like/Quinoprotein amine dehydrogenase"/>
    <property type="match status" value="1"/>
</dbReference>
<evidence type="ECO:0000313" key="2">
    <source>
        <dbReference type="EMBL" id="NOU79499.1"/>
    </source>
</evidence>
<dbReference type="InterPro" id="IPR015943">
    <property type="entry name" value="WD40/YVTN_repeat-like_dom_sf"/>
</dbReference>
<feature type="compositionally biased region" description="Low complexity" evidence="1">
    <location>
        <begin position="13"/>
        <end position="22"/>
    </location>
</feature>
<dbReference type="PANTHER" id="PTHR47197:SF3">
    <property type="entry name" value="DIHYDRO-HEME D1 DEHYDROGENASE"/>
    <property type="match status" value="1"/>
</dbReference>
<evidence type="ECO:0000313" key="3">
    <source>
        <dbReference type="Proteomes" id="UP000596857"/>
    </source>
</evidence>
<sequence>MTGATGGSEKGAEGAVGAEGLPGPDGPAGSGGKGPDGPIGPTGPQGVTGAPLPPVQYQYTTDPLRLSYGEQNVLTLASLQTEYGENVLLQGNLLITFQPIQLAQRIPILVSVLYNGIVIKQYDFRSIPQGYGFGVPFPDPGEKASVEFPFSLTHAPAPGAAVYSVQVEINFIVNDGFPITVESRYLLAEVVGPGLPYNRNATAYYLASGGVEIFNAISGPTRHVAMDNNIKGSLTAAYAASGDGNYIYYAVQDRLYRFNTQAQTVDWGIDLNEDAYVTDLLLMPDQRYLFISDSAGTTLQIYDLVNMSTVNTLPMESNVLFSAASPDNRYAFFYIYTGQVHAYEMSTATLIKNIFGNFGTEPHPGFSNPLVVTPDSKEVRFTDNLQFASYMYAEIGNFSNRGTKAASDQPNSKWGIRILETGESYVMDNGEDPGNTAALLIRRLDQNGDMTTSWPGPDGMFALVLSPDEQWVCAQGTQELVLISTDTLISQTIPMTDNTLQGGLNFTGDSLYIVTIGARHVYSVSVVDFSVRSFELSQDFEDWPLNYSLSSGAYKTQSK</sequence>
<dbReference type="SUPFAM" id="SSF69322">
    <property type="entry name" value="Tricorn protease domain 2"/>
    <property type="match status" value="1"/>
</dbReference>
<name>A0ABX1YGA3_9BACL</name>
<comment type="caution">
    <text evidence="2">The sequence shown here is derived from an EMBL/GenBank/DDBJ whole genome shotgun (WGS) entry which is preliminary data.</text>
</comment>
<dbReference type="InterPro" id="IPR051200">
    <property type="entry name" value="Host-pathogen_enzymatic-act"/>
</dbReference>
<feature type="region of interest" description="Disordered" evidence="1">
    <location>
        <begin position="1"/>
        <end position="54"/>
    </location>
</feature>
<gene>
    <name evidence="2" type="ORF">GC101_11480</name>
</gene>
<dbReference type="PANTHER" id="PTHR47197">
    <property type="entry name" value="PROTEIN NIRF"/>
    <property type="match status" value="1"/>
</dbReference>
<organism evidence="2 3">
    <name type="scientific">Paenibacillus phytohabitans</name>
    <dbReference type="NCBI Taxonomy" id="2654978"/>
    <lineage>
        <taxon>Bacteria</taxon>
        <taxon>Bacillati</taxon>
        <taxon>Bacillota</taxon>
        <taxon>Bacilli</taxon>
        <taxon>Bacillales</taxon>
        <taxon>Paenibacillaceae</taxon>
        <taxon>Paenibacillus</taxon>
    </lineage>
</organism>
<keyword evidence="3" id="KW-1185">Reference proteome</keyword>
<dbReference type="EMBL" id="WHOB01000027">
    <property type="protein sequence ID" value="NOU79499.1"/>
    <property type="molecule type" value="Genomic_DNA"/>
</dbReference>
<protein>
    <submittedName>
        <fullName evidence="2">Uncharacterized protein</fullName>
    </submittedName>
</protein>
<reference evidence="2 3" key="1">
    <citation type="submission" date="2019-10" db="EMBL/GenBank/DDBJ databases">
        <title>Description of Paenibacillus terricola sp. nov.</title>
        <authorList>
            <person name="Carlier A."/>
            <person name="Qi S."/>
        </authorList>
    </citation>
    <scope>NUCLEOTIDE SEQUENCE [LARGE SCALE GENOMIC DNA]</scope>
    <source>
        <strain evidence="2 3">LMG 31459</strain>
    </source>
</reference>
<proteinExistence type="predicted"/>
<dbReference type="Proteomes" id="UP000596857">
    <property type="component" value="Unassembled WGS sequence"/>
</dbReference>
<accession>A0ABX1YGA3</accession>
<evidence type="ECO:0000256" key="1">
    <source>
        <dbReference type="SAM" id="MobiDB-lite"/>
    </source>
</evidence>